<feature type="domain" description="Retrotransposon gag" evidence="2">
    <location>
        <begin position="73"/>
        <end position="131"/>
    </location>
</feature>
<evidence type="ECO:0000313" key="3">
    <source>
        <dbReference type="Proteomes" id="UP000827889"/>
    </source>
</evidence>
<reference evidence="4" key="2">
    <citation type="submission" date="2025-08" db="UniProtKB">
        <authorList>
            <consortium name="RefSeq"/>
        </authorList>
    </citation>
    <scope>IDENTIFICATION</scope>
    <source>
        <tissue evidence="4">Leaf</tissue>
    </source>
</reference>
<name>A0ABM3GYG6_9MYRT</name>
<accession>A0ABM3GYG6</accession>
<dbReference type="RefSeq" id="XP_048129404.1">
    <property type="nucleotide sequence ID" value="XM_048273447.1"/>
</dbReference>
<dbReference type="InterPro" id="IPR005162">
    <property type="entry name" value="Retrotrans_gag_dom"/>
</dbReference>
<protein>
    <submittedName>
        <fullName evidence="4">Uncharacterized protein LOC125313644</fullName>
    </submittedName>
</protein>
<dbReference type="Pfam" id="PF03732">
    <property type="entry name" value="Retrotrans_gag"/>
    <property type="match status" value="1"/>
</dbReference>
<feature type="region of interest" description="Disordered" evidence="1">
    <location>
        <begin position="1"/>
        <end position="25"/>
    </location>
</feature>
<evidence type="ECO:0000313" key="4">
    <source>
        <dbReference type="RefSeq" id="XP_048129404.1"/>
    </source>
</evidence>
<evidence type="ECO:0000256" key="1">
    <source>
        <dbReference type="SAM" id="MobiDB-lite"/>
    </source>
</evidence>
<reference evidence="3" key="1">
    <citation type="submission" date="2025-05" db="UniProtKB">
        <authorList>
            <consortium name="RefSeq"/>
        </authorList>
    </citation>
    <scope>NUCLEOTIDE SEQUENCE [LARGE SCALE GENOMIC DNA]</scope>
</reference>
<feature type="compositionally biased region" description="Gly residues" evidence="1">
    <location>
        <begin position="10"/>
        <end position="21"/>
    </location>
</feature>
<evidence type="ECO:0000259" key="2">
    <source>
        <dbReference type="Pfam" id="PF03732"/>
    </source>
</evidence>
<dbReference type="GeneID" id="125313644"/>
<sequence length="230" mass="26792">MVNGNNGNNGNNGRGNGGGNAHGNENRLMGRLVEQFMKLKPSKFDGKRDPEVAPRWIEELEKAFEVLGCIEAEKYFSEAAQEQKLVEFRNLHQNRMTIDQYEAEFSRLSKYAPRMVENPVDRARRFRDGLRSDLRSQLVLLNLKDYDELYERGQLVERDMRERGITFGPRFTPARDNRHFGKRHVIDNRRFVPSVKKNIGKPTYQANWTCSALWTEAWEWALPKQDGSML</sequence>
<proteinExistence type="predicted"/>
<keyword evidence="3" id="KW-1185">Reference proteome</keyword>
<organism evidence="3 4">
    <name type="scientific">Rhodamnia argentea</name>
    <dbReference type="NCBI Taxonomy" id="178133"/>
    <lineage>
        <taxon>Eukaryota</taxon>
        <taxon>Viridiplantae</taxon>
        <taxon>Streptophyta</taxon>
        <taxon>Embryophyta</taxon>
        <taxon>Tracheophyta</taxon>
        <taxon>Spermatophyta</taxon>
        <taxon>Magnoliopsida</taxon>
        <taxon>eudicotyledons</taxon>
        <taxon>Gunneridae</taxon>
        <taxon>Pentapetalae</taxon>
        <taxon>rosids</taxon>
        <taxon>malvids</taxon>
        <taxon>Myrtales</taxon>
        <taxon>Myrtaceae</taxon>
        <taxon>Myrtoideae</taxon>
        <taxon>Myrteae</taxon>
        <taxon>Australasian group</taxon>
        <taxon>Rhodamnia</taxon>
    </lineage>
</organism>
<gene>
    <name evidence="4" type="primary">LOC125313644</name>
</gene>
<dbReference type="Proteomes" id="UP000827889">
    <property type="component" value="Chromosome 2"/>
</dbReference>